<keyword evidence="1" id="KW-0812">Transmembrane</keyword>
<keyword evidence="2" id="KW-0732">Signal</keyword>
<organism evidence="3 4">
    <name type="scientific">Marasmius crinis-equi</name>
    <dbReference type="NCBI Taxonomy" id="585013"/>
    <lineage>
        <taxon>Eukaryota</taxon>
        <taxon>Fungi</taxon>
        <taxon>Dikarya</taxon>
        <taxon>Basidiomycota</taxon>
        <taxon>Agaricomycotina</taxon>
        <taxon>Agaricomycetes</taxon>
        <taxon>Agaricomycetidae</taxon>
        <taxon>Agaricales</taxon>
        <taxon>Marasmiineae</taxon>
        <taxon>Marasmiaceae</taxon>
        <taxon>Marasmius</taxon>
    </lineage>
</organism>
<feature type="signal peptide" evidence="2">
    <location>
        <begin position="1"/>
        <end position="15"/>
    </location>
</feature>
<comment type="caution">
    <text evidence="3">The sequence shown here is derived from an EMBL/GenBank/DDBJ whole genome shotgun (WGS) entry which is preliminary data.</text>
</comment>
<evidence type="ECO:0000256" key="2">
    <source>
        <dbReference type="SAM" id="SignalP"/>
    </source>
</evidence>
<feature type="chain" id="PRO_5046853703" evidence="2">
    <location>
        <begin position="16"/>
        <end position="207"/>
    </location>
</feature>
<keyword evidence="1" id="KW-1133">Transmembrane helix</keyword>
<keyword evidence="4" id="KW-1185">Reference proteome</keyword>
<evidence type="ECO:0000256" key="1">
    <source>
        <dbReference type="SAM" id="Phobius"/>
    </source>
</evidence>
<evidence type="ECO:0000313" key="3">
    <source>
        <dbReference type="EMBL" id="KAL0562817.1"/>
    </source>
</evidence>
<feature type="transmembrane region" description="Helical" evidence="1">
    <location>
        <begin position="121"/>
        <end position="147"/>
    </location>
</feature>
<sequence>MLVCMTFALATNGLAGQMMWIEHRDVEGGPYQQFLDTASDWENVTGTAFDQFGNFLGDLLLSALPGSSFFATQALNFGIPWIALTCSLNIVLTILISYRLITARRYIRLSGARSLQASDLVRMYTGPVAIFVESALPFSILGIIFAILLGKGITVYVIFSAVWGSYVGIAPLLIIHRMASGKAWSRNTAYQMSTINDNLTEEPPIEG</sequence>
<name>A0ABR3EIV7_9AGAR</name>
<feature type="transmembrane region" description="Helical" evidence="1">
    <location>
        <begin position="79"/>
        <end position="101"/>
    </location>
</feature>
<proteinExistence type="predicted"/>
<gene>
    <name evidence="3" type="ORF">V5O48_019261</name>
</gene>
<dbReference type="Proteomes" id="UP001465976">
    <property type="component" value="Unassembled WGS sequence"/>
</dbReference>
<protein>
    <submittedName>
        <fullName evidence="3">Uncharacterized protein</fullName>
    </submittedName>
</protein>
<feature type="non-terminal residue" evidence="3">
    <location>
        <position position="207"/>
    </location>
</feature>
<reference evidence="3 4" key="1">
    <citation type="submission" date="2024-02" db="EMBL/GenBank/DDBJ databases">
        <title>A draft genome for the cacao thread blight pathogen Marasmius crinis-equi.</title>
        <authorList>
            <person name="Cohen S.P."/>
            <person name="Baruah I.K."/>
            <person name="Amoako-Attah I."/>
            <person name="Bukari Y."/>
            <person name="Meinhardt L.W."/>
            <person name="Bailey B.A."/>
        </authorList>
    </citation>
    <scope>NUCLEOTIDE SEQUENCE [LARGE SCALE GENOMIC DNA]</scope>
    <source>
        <strain evidence="3 4">GH-76</strain>
    </source>
</reference>
<dbReference type="EMBL" id="JBAHYK010004432">
    <property type="protein sequence ID" value="KAL0562817.1"/>
    <property type="molecule type" value="Genomic_DNA"/>
</dbReference>
<evidence type="ECO:0000313" key="4">
    <source>
        <dbReference type="Proteomes" id="UP001465976"/>
    </source>
</evidence>
<accession>A0ABR3EIV7</accession>
<keyword evidence="1" id="KW-0472">Membrane</keyword>
<feature type="transmembrane region" description="Helical" evidence="1">
    <location>
        <begin position="153"/>
        <end position="175"/>
    </location>
</feature>